<name>A0AAV3Y3P2_9GAST</name>
<feature type="region of interest" description="Disordered" evidence="1">
    <location>
        <begin position="1"/>
        <end position="44"/>
    </location>
</feature>
<evidence type="ECO:0000313" key="3">
    <source>
        <dbReference type="Proteomes" id="UP000735302"/>
    </source>
</evidence>
<proteinExistence type="predicted"/>
<sequence length="159" mass="17681">MSSQAGCMPATRATKREKKERARREGAKMEGKGGRERRWSRKDQDGRWARWASSIRPIPETWPASPGIDKTGALDLLLISLFPSGRLWNSRHKDEVEKGKWVEGLGQGEGEREKWSRPSSISISPRPGCRRYKYDVLAAVARKIPPAAVSSPLACSAAP</sequence>
<evidence type="ECO:0000313" key="2">
    <source>
        <dbReference type="EMBL" id="GFN77274.1"/>
    </source>
</evidence>
<protein>
    <submittedName>
        <fullName evidence="2">Uncharacterized protein</fullName>
    </submittedName>
</protein>
<dbReference type="EMBL" id="BLXT01000468">
    <property type="protein sequence ID" value="GFN77274.1"/>
    <property type="molecule type" value="Genomic_DNA"/>
</dbReference>
<keyword evidence="3" id="KW-1185">Reference proteome</keyword>
<feature type="compositionally biased region" description="Basic and acidic residues" evidence="1">
    <location>
        <begin position="17"/>
        <end position="44"/>
    </location>
</feature>
<feature type="compositionally biased region" description="Low complexity" evidence="1">
    <location>
        <begin position="117"/>
        <end position="126"/>
    </location>
</feature>
<gene>
    <name evidence="2" type="ORF">PoB_000378000</name>
</gene>
<organism evidence="2 3">
    <name type="scientific">Plakobranchus ocellatus</name>
    <dbReference type="NCBI Taxonomy" id="259542"/>
    <lineage>
        <taxon>Eukaryota</taxon>
        <taxon>Metazoa</taxon>
        <taxon>Spiralia</taxon>
        <taxon>Lophotrochozoa</taxon>
        <taxon>Mollusca</taxon>
        <taxon>Gastropoda</taxon>
        <taxon>Heterobranchia</taxon>
        <taxon>Euthyneura</taxon>
        <taxon>Panpulmonata</taxon>
        <taxon>Sacoglossa</taxon>
        <taxon>Placobranchoidea</taxon>
        <taxon>Plakobranchidae</taxon>
        <taxon>Plakobranchus</taxon>
    </lineage>
</organism>
<accession>A0AAV3Y3P2</accession>
<dbReference type="Proteomes" id="UP000735302">
    <property type="component" value="Unassembled WGS sequence"/>
</dbReference>
<comment type="caution">
    <text evidence="2">The sequence shown here is derived from an EMBL/GenBank/DDBJ whole genome shotgun (WGS) entry which is preliminary data.</text>
</comment>
<dbReference type="AlphaFoldDB" id="A0AAV3Y3P2"/>
<evidence type="ECO:0000256" key="1">
    <source>
        <dbReference type="SAM" id="MobiDB-lite"/>
    </source>
</evidence>
<feature type="region of interest" description="Disordered" evidence="1">
    <location>
        <begin position="102"/>
        <end position="126"/>
    </location>
</feature>
<reference evidence="2 3" key="1">
    <citation type="journal article" date="2021" name="Elife">
        <title>Chloroplast acquisition without the gene transfer in kleptoplastic sea slugs, Plakobranchus ocellatus.</title>
        <authorList>
            <person name="Maeda T."/>
            <person name="Takahashi S."/>
            <person name="Yoshida T."/>
            <person name="Shimamura S."/>
            <person name="Takaki Y."/>
            <person name="Nagai Y."/>
            <person name="Toyoda A."/>
            <person name="Suzuki Y."/>
            <person name="Arimoto A."/>
            <person name="Ishii H."/>
            <person name="Satoh N."/>
            <person name="Nishiyama T."/>
            <person name="Hasebe M."/>
            <person name="Maruyama T."/>
            <person name="Minagawa J."/>
            <person name="Obokata J."/>
            <person name="Shigenobu S."/>
        </authorList>
    </citation>
    <scope>NUCLEOTIDE SEQUENCE [LARGE SCALE GENOMIC DNA]</scope>
</reference>